<dbReference type="HOGENOM" id="CLU_004553_2_0_1"/>
<dbReference type="PANTHER" id="PTHR22594">
    <property type="entry name" value="ASPARTYL/LYSYL-TRNA SYNTHETASE"/>
    <property type="match status" value="1"/>
</dbReference>
<feature type="domain" description="Aminoacyl-transfer RNA synthetases class-II family profile" evidence="8">
    <location>
        <begin position="129"/>
        <end position="429"/>
    </location>
</feature>
<dbReference type="InterPro" id="IPR012340">
    <property type="entry name" value="NA-bd_OB-fold"/>
</dbReference>
<dbReference type="InterPro" id="IPR045864">
    <property type="entry name" value="aa-tRNA-synth_II/BPL/LPL"/>
</dbReference>
<comment type="similarity">
    <text evidence="1">Belongs to the class-II aminoacyl-tRNA synthetase family.</text>
</comment>
<dbReference type="PROSITE" id="PS50862">
    <property type="entry name" value="AA_TRNA_LIGASE_II"/>
    <property type="match status" value="1"/>
</dbReference>
<evidence type="ECO:0000256" key="7">
    <source>
        <dbReference type="ARBA" id="ARBA00023146"/>
    </source>
</evidence>
<evidence type="ECO:0000259" key="8">
    <source>
        <dbReference type="PROSITE" id="PS50862"/>
    </source>
</evidence>
<gene>
    <name evidence="9" type="ORF">DI09_47p240</name>
</gene>
<comment type="caution">
    <text evidence="9">The sequence shown here is derived from an EMBL/GenBank/DDBJ whole genome shotgun (WGS) entry which is preliminary data.</text>
</comment>
<dbReference type="NCBIfam" id="TIGR00457">
    <property type="entry name" value="asnS"/>
    <property type="match status" value="1"/>
</dbReference>
<evidence type="ECO:0000256" key="1">
    <source>
        <dbReference type="ARBA" id="ARBA00008226"/>
    </source>
</evidence>
<dbReference type="CDD" id="cd04100">
    <property type="entry name" value="Asp_Lys_Asn_RS_N"/>
    <property type="match status" value="1"/>
</dbReference>
<dbReference type="EC" id="6.1.1.22" evidence="2"/>
<organism evidence="9 10">
    <name type="scientific">Mitosporidium daphniae</name>
    <dbReference type="NCBI Taxonomy" id="1485682"/>
    <lineage>
        <taxon>Eukaryota</taxon>
        <taxon>Fungi</taxon>
        <taxon>Fungi incertae sedis</taxon>
        <taxon>Microsporidia</taxon>
        <taxon>Mitosporidium</taxon>
    </lineage>
</organism>
<dbReference type="OrthoDB" id="1931232at2759"/>
<dbReference type="PRINTS" id="PR01042">
    <property type="entry name" value="TRNASYNTHASP"/>
</dbReference>
<keyword evidence="3" id="KW-0436">Ligase</keyword>
<dbReference type="GO" id="GO:0005739">
    <property type="term" value="C:mitochondrion"/>
    <property type="evidence" value="ECO:0007669"/>
    <property type="project" value="TreeGrafter"/>
</dbReference>
<dbReference type="InterPro" id="IPR006195">
    <property type="entry name" value="aa-tRNA-synth_II"/>
</dbReference>
<protein>
    <recommendedName>
        <fullName evidence="2">asparagine--tRNA ligase</fullName>
        <ecNumber evidence="2">6.1.1.22</ecNumber>
    </recommendedName>
</protein>
<dbReference type="SUPFAM" id="SSF50249">
    <property type="entry name" value="Nucleic acid-binding proteins"/>
    <property type="match status" value="1"/>
</dbReference>
<keyword evidence="4" id="KW-0547">Nucleotide-binding</keyword>
<evidence type="ECO:0000313" key="9">
    <source>
        <dbReference type="EMBL" id="KGG51046.1"/>
    </source>
</evidence>
<evidence type="ECO:0000313" key="10">
    <source>
        <dbReference type="Proteomes" id="UP000029725"/>
    </source>
</evidence>
<proteinExistence type="inferred from homology"/>
<dbReference type="GO" id="GO:0006421">
    <property type="term" value="P:asparaginyl-tRNA aminoacylation"/>
    <property type="evidence" value="ECO:0007669"/>
    <property type="project" value="InterPro"/>
</dbReference>
<dbReference type="SUPFAM" id="SSF55681">
    <property type="entry name" value="Class II aaRS and biotin synthetases"/>
    <property type="match status" value="1"/>
</dbReference>
<evidence type="ECO:0000256" key="4">
    <source>
        <dbReference type="ARBA" id="ARBA00022741"/>
    </source>
</evidence>
<dbReference type="InterPro" id="IPR002312">
    <property type="entry name" value="Asp/Asn-tRNA-synth_IIb"/>
</dbReference>
<dbReference type="Gene3D" id="3.30.930.10">
    <property type="entry name" value="Bira Bifunctional Protein, Domain 2"/>
    <property type="match status" value="1"/>
</dbReference>
<dbReference type="InterPro" id="IPR004364">
    <property type="entry name" value="Aa-tRNA-synt_II"/>
</dbReference>
<dbReference type="RefSeq" id="XP_013237473.1">
    <property type="nucleotide sequence ID" value="XM_013382019.1"/>
</dbReference>
<dbReference type="InterPro" id="IPR004365">
    <property type="entry name" value="NA-bd_OB_tRNA"/>
</dbReference>
<dbReference type="GO" id="GO:0004816">
    <property type="term" value="F:asparagine-tRNA ligase activity"/>
    <property type="evidence" value="ECO:0007669"/>
    <property type="project" value="UniProtKB-EC"/>
</dbReference>
<dbReference type="GO" id="GO:0003676">
    <property type="term" value="F:nucleic acid binding"/>
    <property type="evidence" value="ECO:0007669"/>
    <property type="project" value="InterPro"/>
</dbReference>
<dbReference type="EMBL" id="JMKJ01000421">
    <property type="protein sequence ID" value="KGG51046.1"/>
    <property type="molecule type" value="Genomic_DNA"/>
</dbReference>
<dbReference type="AlphaFoldDB" id="A0A098VTJ5"/>
<evidence type="ECO:0000256" key="2">
    <source>
        <dbReference type="ARBA" id="ARBA00012816"/>
    </source>
</evidence>
<reference evidence="9 10" key="1">
    <citation type="submission" date="2014-04" db="EMBL/GenBank/DDBJ databases">
        <title>A new species of microsporidia sheds light on the evolution of extreme parasitism.</title>
        <authorList>
            <person name="Haag K.L."/>
            <person name="James T.Y."/>
            <person name="Larsson R."/>
            <person name="Schaer T.M."/>
            <person name="Refardt D."/>
            <person name="Pombert J.-F."/>
            <person name="Ebert D."/>
        </authorList>
    </citation>
    <scope>NUCLEOTIDE SEQUENCE [LARGE SCALE GENOMIC DNA]</scope>
    <source>
        <strain evidence="9 10">UGP3</strain>
        <tissue evidence="9">Spores</tissue>
    </source>
</reference>
<evidence type="ECO:0000256" key="3">
    <source>
        <dbReference type="ARBA" id="ARBA00022598"/>
    </source>
</evidence>
<dbReference type="Pfam" id="PF01336">
    <property type="entry name" value="tRNA_anti-codon"/>
    <property type="match status" value="1"/>
</dbReference>
<evidence type="ECO:0000256" key="5">
    <source>
        <dbReference type="ARBA" id="ARBA00022840"/>
    </source>
</evidence>
<dbReference type="VEuPathDB" id="MicrosporidiaDB:DI09_47p240"/>
<dbReference type="PANTHER" id="PTHR22594:SF34">
    <property type="entry name" value="ASPARAGINE--TRNA LIGASE, MITOCHONDRIAL-RELATED"/>
    <property type="match status" value="1"/>
</dbReference>
<keyword evidence="7 9" id="KW-0030">Aminoacyl-tRNA synthetase</keyword>
<dbReference type="InterPro" id="IPR004522">
    <property type="entry name" value="Asn-tRNA-ligase"/>
</dbReference>
<evidence type="ECO:0000256" key="6">
    <source>
        <dbReference type="ARBA" id="ARBA00022917"/>
    </source>
</evidence>
<name>A0A098VTJ5_9MICR</name>
<dbReference type="GeneID" id="25260083"/>
<keyword evidence="5" id="KW-0067">ATP-binding</keyword>
<keyword evidence="6" id="KW-0648">Protein biosynthesis</keyword>
<keyword evidence="10" id="KW-1185">Reference proteome</keyword>
<dbReference type="Pfam" id="PF00152">
    <property type="entry name" value="tRNA-synt_2"/>
    <property type="match status" value="1"/>
</dbReference>
<dbReference type="GO" id="GO:0005524">
    <property type="term" value="F:ATP binding"/>
    <property type="evidence" value="ECO:0007669"/>
    <property type="project" value="UniProtKB-KW"/>
</dbReference>
<sequence length="437" mass="48752">MVVYCSNLLSSRCFSSSSVVIKGWVQTVRIHKNVAFLQMHDGYSSMQIVVDRPSLAKNIHTGSSVEVCGILKTLAPCKSEVHASSISVIGASPPQDYPLQKKIHTNEFLRSIPHLRCRSSKFQKMLHTRSILHKSLSDFFHNEGFHYFHPPLSTSSNCEGGSAVFSMTPKIFGPNEVFLTVSSQLHLEAAAVGSLNRVWTLSPAFRAESSDTSRHLAEFWMLEAEASFVDSIEILADIIQRSVKTSAKTLLSSKVFDQSKDDLEHLLALEHGVFEIICYSQAIEILSNLKEEAGASVPIKWGDSLSFEQEQALLDFMILKNPQVIGIFIKEYPEHGKPFYMKRNSNIVLNFDLIVKGVGELAGGSIREDSLNVLHETIAKLGINQQPLQWYLDTRKYGSVPHGGFGIGFDRLVQWFLRIPNIRDAILFPRATGALFA</sequence>
<dbReference type="Proteomes" id="UP000029725">
    <property type="component" value="Unassembled WGS sequence"/>
</dbReference>
<dbReference type="Gene3D" id="2.40.50.140">
    <property type="entry name" value="Nucleic acid-binding proteins"/>
    <property type="match status" value="1"/>
</dbReference>
<accession>A0A098VTJ5</accession>